<reference evidence="2 3" key="1">
    <citation type="submission" date="2023-11" db="EMBL/GenBank/DDBJ databases">
        <title>Halocaridina rubra genome assembly.</title>
        <authorList>
            <person name="Smith C."/>
        </authorList>
    </citation>
    <scope>NUCLEOTIDE SEQUENCE [LARGE SCALE GENOMIC DNA]</scope>
    <source>
        <strain evidence="2">EP-1</strain>
        <tissue evidence="2">Whole</tissue>
    </source>
</reference>
<dbReference type="AlphaFoldDB" id="A0AAN8X3V5"/>
<name>A0AAN8X3V5_HALRR</name>
<feature type="non-terminal residue" evidence="2">
    <location>
        <position position="162"/>
    </location>
</feature>
<dbReference type="Proteomes" id="UP001381693">
    <property type="component" value="Unassembled WGS sequence"/>
</dbReference>
<gene>
    <name evidence="2" type="ORF">SK128_002215</name>
</gene>
<evidence type="ECO:0000256" key="1">
    <source>
        <dbReference type="SAM" id="Coils"/>
    </source>
</evidence>
<evidence type="ECO:0000313" key="3">
    <source>
        <dbReference type="Proteomes" id="UP001381693"/>
    </source>
</evidence>
<accession>A0AAN8X3V5</accession>
<keyword evidence="3" id="KW-1185">Reference proteome</keyword>
<feature type="coiled-coil region" evidence="1">
    <location>
        <begin position="118"/>
        <end position="145"/>
    </location>
</feature>
<proteinExistence type="predicted"/>
<protein>
    <submittedName>
        <fullName evidence="2">Uncharacterized protein</fullName>
    </submittedName>
</protein>
<sequence>MTLNVVCVRYKSSTREPPEELNKNSKSIEDERFHRELKRNALNVEVDNVYNFKKSNELQPKPKLSSNINITVPESTTSAKPEDWNDILNRWYTKYQDFIGITDLKRAQDRVTELSEGLLDTQSRRRSLQAEIEQLQEQLTLNHQRITKAELYSEEHQRLFDQ</sequence>
<evidence type="ECO:0000313" key="2">
    <source>
        <dbReference type="EMBL" id="KAK7071584.1"/>
    </source>
</evidence>
<keyword evidence="1" id="KW-0175">Coiled coil</keyword>
<dbReference type="EMBL" id="JAXCGZ010014234">
    <property type="protein sequence ID" value="KAK7071584.1"/>
    <property type="molecule type" value="Genomic_DNA"/>
</dbReference>
<comment type="caution">
    <text evidence="2">The sequence shown here is derived from an EMBL/GenBank/DDBJ whole genome shotgun (WGS) entry which is preliminary data.</text>
</comment>
<organism evidence="2 3">
    <name type="scientific">Halocaridina rubra</name>
    <name type="common">Hawaiian red shrimp</name>
    <dbReference type="NCBI Taxonomy" id="373956"/>
    <lineage>
        <taxon>Eukaryota</taxon>
        <taxon>Metazoa</taxon>
        <taxon>Ecdysozoa</taxon>
        <taxon>Arthropoda</taxon>
        <taxon>Crustacea</taxon>
        <taxon>Multicrustacea</taxon>
        <taxon>Malacostraca</taxon>
        <taxon>Eumalacostraca</taxon>
        <taxon>Eucarida</taxon>
        <taxon>Decapoda</taxon>
        <taxon>Pleocyemata</taxon>
        <taxon>Caridea</taxon>
        <taxon>Atyoidea</taxon>
        <taxon>Atyidae</taxon>
        <taxon>Halocaridina</taxon>
    </lineage>
</organism>